<proteinExistence type="predicted"/>
<protein>
    <submittedName>
        <fullName evidence="2">Uncharacterized protein</fullName>
    </submittedName>
</protein>
<evidence type="ECO:0000313" key="2">
    <source>
        <dbReference type="EMBL" id="EFH79615.1"/>
    </source>
</evidence>
<organism evidence="2 3">
    <name type="scientific">Ktedonobacter racemifer DSM 44963</name>
    <dbReference type="NCBI Taxonomy" id="485913"/>
    <lineage>
        <taxon>Bacteria</taxon>
        <taxon>Bacillati</taxon>
        <taxon>Chloroflexota</taxon>
        <taxon>Ktedonobacteria</taxon>
        <taxon>Ktedonobacterales</taxon>
        <taxon>Ktedonobacteraceae</taxon>
        <taxon>Ktedonobacter</taxon>
    </lineage>
</organism>
<dbReference type="EMBL" id="ADVG01000006">
    <property type="protein sequence ID" value="EFH79615.1"/>
    <property type="molecule type" value="Genomic_DNA"/>
</dbReference>
<feature type="region of interest" description="Disordered" evidence="1">
    <location>
        <begin position="98"/>
        <end position="191"/>
    </location>
</feature>
<feature type="compositionally biased region" description="Basic and acidic residues" evidence="1">
    <location>
        <begin position="98"/>
        <end position="126"/>
    </location>
</feature>
<sequence length="191" mass="22572">MALITFEHVAAHLDGLTEAQLDKCHRTIDEATGQVFYQVESSEYEQNEQMYKVTYDEETGFHCTCKSGQWGFANVKHWSGVDWHVRASVKRELEFRAEAQTRQDADAREQEARREEAAKKEQERQQEQAAPADEPTREQALERFRDAHRIDGRRPTREEAERLLFKVSPRPTREEAERDMQRYQARPFRIM</sequence>
<keyword evidence="3" id="KW-1185">Reference proteome</keyword>
<reference evidence="2 3" key="1">
    <citation type="journal article" date="2011" name="Stand. Genomic Sci.">
        <title>Non-contiguous finished genome sequence and contextual data of the filamentous soil bacterium Ktedonobacter racemifer type strain (SOSP1-21).</title>
        <authorList>
            <person name="Chang Y.J."/>
            <person name="Land M."/>
            <person name="Hauser L."/>
            <person name="Chertkov O."/>
            <person name="Del Rio T.G."/>
            <person name="Nolan M."/>
            <person name="Copeland A."/>
            <person name="Tice H."/>
            <person name="Cheng J.F."/>
            <person name="Lucas S."/>
            <person name="Han C."/>
            <person name="Goodwin L."/>
            <person name="Pitluck S."/>
            <person name="Ivanova N."/>
            <person name="Ovchinikova G."/>
            <person name="Pati A."/>
            <person name="Chen A."/>
            <person name="Palaniappan K."/>
            <person name="Mavromatis K."/>
            <person name="Liolios K."/>
            <person name="Brettin T."/>
            <person name="Fiebig A."/>
            <person name="Rohde M."/>
            <person name="Abt B."/>
            <person name="Goker M."/>
            <person name="Detter J.C."/>
            <person name="Woyke T."/>
            <person name="Bristow J."/>
            <person name="Eisen J.A."/>
            <person name="Markowitz V."/>
            <person name="Hugenholtz P."/>
            <person name="Kyrpides N.C."/>
            <person name="Klenk H.P."/>
            <person name="Lapidus A."/>
        </authorList>
    </citation>
    <scope>NUCLEOTIDE SEQUENCE [LARGE SCALE GENOMIC DNA]</scope>
    <source>
        <strain evidence="3">DSM 44963</strain>
    </source>
</reference>
<dbReference type="AlphaFoldDB" id="D6U8Q5"/>
<accession>D6U8Q5</accession>
<dbReference type="Proteomes" id="UP000004508">
    <property type="component" value="Unassembled WGS sequence"/>
</dbReference>
<comment type="caution">
    <text evidence="2">The sequence shown here is derived from an EMBL/GenBank/DDBJ whole genome shotgun (WGS) entry which is preliminary data.</text>
</comment>
<evidence type="ECO:0000256" key="1">
    <source>
        <dbReference type="SAM" id="MobiDB-lite"/>
    </source>
</evidence>
<feature type="compositionally biased region" description="Basic and acidic residues" evidence="1">
    <location>
        <begin position="171"/>
        <end position="181"/>
    </location>
</feature>
<dbReference type="InParanoid" id="D6U8Q5"/>
<evidence type="ECO:0000313" key="3">
    <source>
        <dbReference type="Proteomes" id="UP000004508"/>
    </source>
</evidence>
<name>D6U8Q5_KTERA</name>
<gene>
    <name evidence="2" type="ORF">Krac_0093</name>
</gene>
<feature type="compositionally biased region" description="Basic and acidic residues" evidence="1">
    <location>
        <begin position="134"/>
        <end position="164"/>
    </location>
</feature>